<dbReference type="Proteomes" id="UP000189464">
    <property type="component" value="Chromosome"/>
</dbReference>
<evidence type="ECO:0000313" key="2">
    <source>
        <dbReference type="Proteomes" id="UP000189464"/>
    </source>
</evidence>
<sequence>MSFTQAEFKWKDTLARVRGIEKMLRGKEIVKEFDEDLFTLLVERIRVKSLVEVVFVLKAGVEVREILG</sequence>
<name>A0A1S6IY22_9FIRM</name>
<accession>A0A1S6IY22</accession>
<keyword evidence="2" id="KW-1185">Reference proteome</keyword>
<protein>
    <submittedName>
        <fullName evidence="1">Uncharacterized protein</fullName>
    </submittedName>
</protein>
<dbReference type="KEGG" id="dfg:B0537_11535"/>
<dbReference type="AlphaFoldDB" id="A0A1S6IY22"/>
<dbReference type="EMBL" id="CP019698">
    <property type="protein sequence ID" value="AQS59656.1"/>
    <property type="molecule type" value="Genomic_DNA"/>
</dbReference>
<organism evidence="1 2">
    <name type="scientific">Desulforamulus ferrireducens</name>
    <dbReference type="NCBI Taxonomy" id="1833852"/>
    <lineage>
        <taxon>Bacteria</taxon>
        <taxon>Bacillati</taxon>
        <taxon>Bacillota</taxon>
        <taxon>Clostridia</taxon>
        <taxon>Eubacteriales</taxon>
        <taxon>Peptococcaceae</taxon>
        <taxon>Desulforamulus</taxon>
    </lineage>
</organism>
<evidence type="ECO:0000313" key="1">
    <source>
        <dbReference type="EMBL" id="AQS59656.1"/>
    </source>
</evidence>
<gene>
    <name evidence="1" type="ORF">B0537_11535</name>
</gene>
<reference evidence="1 2" key="1">
    <citation type="journal article" date="2016" name="Int. J. Syst. Evol. Microbiol.">
        <title>Desulfotomaculum ferrireducens sp. nov., a moderately thermophilic sulfate-reducing and dissimilatory Fe(III)-reducing bacterium isolated from compost.</title>
        <authorList>
            <person name="Yang G."/>
            <person name="Guo J."/>
            <person name="Zhuang L."/>
            <person name="Yuan Y."/>
            <person name="Zhou S."/>
        </authorList>
    </citation>
    <scope>NUCLEOTIDE SEQUENCE [LARGE SCALE GENOMIC DNA]</scope>
    <source>
        <strain evidence="1 2">GSS09</strain>
    </source>
</reference>
<proteinExistence type="predicted"/>